<sequence length="410" mass="46913">MCLPTSWVDMKQILTHSENIKNFSDVSQHVILDADTQDADKTLTYVAQGGSHNANGKRRRQNKKGKKNEASTSAPKEEKIKKRKREKHGGKKDFSKIKCFNCQQQRHFARDCTEPKRVRSESLSQLYVSSHVMVADSQSVWFVDTCARKYVAYDRVGFVGYHRIPVGSKHIFMGNNSSEEVLGVGSYQLKLRNRRTLLLKDVRYAPTVWLNLLSVTALLDIGFSFNFRGPRATKSIFLRYSEKFKGYVMYGEHPNGGKTEIESRDVNFIESDFSSFGDEAGNDMSSIVATKQWLPSTSEMKDMGEANYVLGVKIIRDRPKRFLGVTADADEAVTVHCDNTTTLDFVKDPKYHEKAKHIGLRYHFIRTLVVHREVTMKHIPTCRMVVDHLTKPITRDVFLPHIRSMGLRRV</sequence>
<dbReference type="EMBL" id="JAVXUO010000335">
    <property type="protein sequence ID" value="KAK2993245.1"/>
    <property type="molecule type" value="Genomic_DNA"/>
</dbReference>
<organism evidence="4 5">
    <name type="scientific">Escallonia rubra</name>
    <dbReference type="NCBI Taxonomy" id="112253"/>
    <lineage>
        <taxon>Eukaryota</taxon>
        <taxon>Viridiplantae</taxon>
        <taxon>Streptophyta</taxon>
        <taxon>Embryophyta</taxon>
        <taxon>Tracheophyta</taxon>
        <taxon>Spermatophyta</taxon>
        <taxon>Magnoliopsida</taxon>
        <taxon>eudicotyledons</taxon>
        <taxon>Gunneridae</taxon>
        <taxon>Pentapetalae</taxon>
        <taxon>asterids</taxon>
        <taxon>campanulids</taxon>
        <taxon>Escalloniales</taxon>
        <taxon>Escalloniaceae</taxon>
        <taxon>Escallonia</taxon>
    </lineage>
</organism>
<proteinExistence type="predicted"/>
<feature type="region of interest" description="Disordered" evidence="2">
    <location>
        <begin position="46"/>
        <end position="92"/>
    </location>
</feature>
<feature type="compositionally biased region" description="Basic residues" evidence="2">
    <location>
        <begin position="81"/>
        <end position="90"/>
    </location>
</feature>
<dbReference type="SMART" id="SM00343">
    <property type="entry name" value="ZnF_C2HC"/>
    <property type="match status" value="1"/>
</dbReference>
<feature type="domain" description="CCHC-type" evidence="3">
    <location>
        <begin position="98"/>
        <end position="114"/>
    </location>
</feature>
<keyword evidence="1" id="KW-0862">Zinc</keyword>
<dbReference type="InterPro" id="IPR057670">
    <property type="entry name" value="SH3_retrovirus"/>
</dbReference>
<keyword evidence="5" id="KW-1185">Reference proteome</keyword>
<dbReference type="PANTHER" id="PTHR47592">
    <property type="entry name" value="PBF68 PROTEIN"/>
    <property type="match status" value="1"/>
</dbReference>
<dbReference type="PROSITE" id="PS50158">
    <property type="entry name" value="ZF_CCHC"/>
    <property type="match status" value="1"/>
</dbReference>
<dbReference type="InterPro" id="IPR054722">
    <property type="entry name" value="PolX-like_BBD"/>
</dbReference>
<dbReference type="CDD" id="cd09272">
    <property type="entry name" value="RNase_HI_RT_Ty1"/>
    <property type="match status" value="1"/>
</dbReference>
<name>A0AA88S0G0_9ASTE</name>
<dbReference type="Pfam" id="PF00098">
    <property type="entry name" value="zf-CCHC"/>
    <property type="match status" value="1"/>
</dbReference>
<dbReference type="Proteomes" id="UP001187471">
    <property type="component" value="Unassembled WGS sequence"/>
</dbReference>
<dbReference type="AlphaFoldDB" id="A0AA88S0G0"/>
<evidence type="ECO:0000313" key="5">
    <source>
        <dbReference type="Proteomes" id="UP001187471"/>
    </source>
</evidence>
<evidence type="ECO:0000256" key="2">
    <source>
        <dbReference type="SAM" id="MobiDB-lite"/>
    </source>
</evidence>
<keyword evidence="1" id="KW-0863">Zinc-finger</keyword>
<keyword evidence="1" id="KW-0479">Metal-binding</keyword>
<dbReference type="InterPro" id="IPR036875">
    <property type="entry name" value="Znf_CCHC_sf"/>
</dbReference>
<protein>
    <recommendedName>
        <fullName evidence="3">CCHC-type domain-containing protein</fullName>
    </recommendedName>
</protein>
<comment type="caution">
    <text evidence="4">The sequence shown here is derived from an EMBL/GenBank/DDBJ whole genome shotgun (WGS) entry which is preliminary data.</text>
</comment>
<dbReference type="Pfam" id="PF22936">
    <property type="entry name" value="Pol_BBD"/>
    <property type="match status" value="1"/>
</dbReference>
<dbReference type="GO" id="GO:0003676">
    <property type="term" value="F:nucleic acid binding"/>
    <property type="evidence" value="ECO:0007669"/>
    <property type="project" value="InterPro"/>
</dbReference>
<reference evidence="4" key="1">
    <citation type="submission" date="2022-12" db="EMBL/GenBank/DDBJ databases">
        <title>Draft genome assemblies for two species of Escallonia (Escalloniales).</title>
        <authorList>
            <person name="Chanderbali A."/>
            <person name="Dervinis C."/>
            <person name="Anghel I."/>
            <person name="Soltis D."/>
            <person name="Soltis P."/>
            <person name="Zapata F."/>
        </authorList>
    </citation>
    <scope>NUCLEOTIDE SEQUENCE</scope>
    <source>
        <strain evidence="4">UCBG92.1500</strain>
        <tissue evidence="4">Leaf</tissue>
    </source>
</reference>
<evidence type="ECO:0000259" key="3">
    <source>
        <dbReference type="PROSITE" id="PS50158"/>
    </source>
</evidence>
<dbReference type="Gene3D" id="4.10.60.10">
    <property type="entry name" value="Zinc finger, CCHC-type"/>
    <property type="match status" value="1"/>
</dbReference>
<accession>A0AA88S0G0</accession>
<evidence type="ECO:0000256" key="1">
    <source>
        <dbReference type="PROSITE-ProRule" id="PRU00047"/>
    </source>
</evidence>
<gene>
    <name evidence="4" type="ORF">RJ640_015724</name>
</gene>
<dbReference type="InterPro" id="IPR001878">
    <property type="entry name" value="Znf_CCHC"/>
</dbReference>
<dbReference type="SUPFAM" id="SSF57756">
    <property type="entry name" value="Retrovirus zinc finger-like domains"/>
    <property type="match status" value="1"/>
</dbReference>
<dbReference type="GO" id="GO:0008270">
    <property type="term" value="F:zinc ion binding"/>
    <property type="evidence" value="ECO:0007669"/>
    <property type="project" value="UniProtKB-KW"/>
</dbReference>
<evidence type="ECO:0000313" key="4">
    <source>
        <dbReference type="EMBL" id="KAK2993245.1"/>
    </source>
</evidence>
<dbReference type="PANTHER" id="PTHR47592:SF27">
    <property type="entry name" value="OS08G0421700 PROTEIN"/>
    <property type="match status" value="1"/>
</dbReference>
<feature type="compositionally biased region" description="Basic residues" evidence="2">
    <location>
        <begin position="55"/>
        <end position="66"/>
    </location>
</feature>
<dbReference type="Pfam" id="PF25597">
    <property type="entry name" value="SH3_retrovirus"/>
    <property type="match status" value="1"/>
</dbReference>